<organism evidence="1 2">
    <name type="scientific">Methanogenium organophilum</name>
    <dbReference type="NCBI Taxonomy" id="2199"/>
    <lineage>
        <taxon>Archaea</taxon>
        <taxon>Methanobacteriati</taxon>
        <taxon>Methanobacteriota</taxon>
        <taxon>Stenosarchaea group</taxon>
        <taxon>Methanomicrobia</taxon>
        <taxon>Methanomicrobiales</taxon>
        <taxon>Methanomicrobiaceae</taxon>
        <taxon>Methanogenium</taxon>
    </lineage>
</organism>
<gene>
    <name evidence="1" type="ORF">OU421_00560</name>
</gene>
<proteinExistence type="predicted"/>
<dbReference type="Proteomes" id="UP001163096">
    <property type="component" value="Chromosome"/>
</dbReference>
<protein>
    <submittedName>
        <fullName evidence="1">Uncharacterized protein</fullName>
    </submittedName>
</protein>
<dbReference type="EMBL" id="CP113361">
    <property type="protein sequence ID" value="WAI01400.1"/>
    <property type="molecule type" value="Genomic_DNA"/>
</dbReference>
<keyword evidence="2" id="KW-1185">Reference proteome</keyword>
<name>A0A9X9S5Q7_METOG</name>
<dbReference type="RefSeq" id="WP_268186627.1">
    <property type="nucleotide sequence ID" value="NZ_CP113361.1"/>
</dbReference>
<accession>A0A9X9S5Q7</accession>
<dbReference type="AlphaFoldDB" id="A0A9X9S5Q7"/>
<evidence type="ECO:0000313" key="2">
    <source>
        <dbReference type="Proteomes" id="UP001163096"/>
    </source>
</evidence>
<reference evidence="1" key="1">
    <citation type="submission" date="2022-11" db="EMBL/GenBank/DDBJ databases">
        <title>Complete genome sequence of Methanogenium organophilum DSM 3596.</title>
        <authorList>
            <person name="Chen S.-C."/>
            <person name="Lai S.-J."/>
            <person name="You Y.-T."/>
        </authorList>
    </citation>
    <scope>NUCLEOTIDE SEQUENCE</scope>
    <source>
        <strain evidence="1">DSM 3596</strain>
    </source>
</reference>
<evidence type="ECO:0000313" key="1">
    <source>
        <dbReference type="EMBL" id="WAI01400.1"/>
    </source>
</evidence>
<sequence length="138" mass="14882">MKTFNLKKTGILLVMMLVASAILVGPVSAGWHYYTDDDYRVGAYGQASSYQYGYLYKGSGESYTGPEQININLEVLGTDAAPGTVTYSTGSVTTSLTTPLLGYYSTNQDVNLYESPYNPMTRNYCNVGSAGSTVYASP</sequence>
<dbReference type="GeneID" id="76833548"/>
<dbReference type="KEGG" id="mou:OU421_00560"/>